<gene>
    <name evidence="3" type="ORF">Pla111_05500</name>
</gene>
<dbReference type="Gene3D" id="1.10.1240.10">
    <property type="entry name" value="Methionine synthase domain"/>
    <property type="match status" value="1"/>
</dbReference>
<dbReference type="AlphaFoldDB" id="A0A5C5WFC0"/>
<keyword evidence="4" id="KW-1185">Reference proteome</keyword>
<dbReference type="SUPFAM" id="SSF46955">
    <property type="entry name" value="Putative DNA-binding domain"/>
    <property type="match status" value="1"/>
</dbReference>
<evidence type="ECO:0000313" key="3">
    <source>
        <dbReference type="EMBL" id="TWT48775.1"/>
    </source>
</evidence>
<protein>
    <submittedName>
        <fullName evidence="3">Helix-turn-helix domain protein</fullName>
    </submittedName>
</protein>
<dbReference type="GO" id="GO:0031419">
    <property type="term" value="F:cobalamin binding"/>
    <property type="evidence" value="ECO:0007669"/>
    <property type="project" value="InterPro"/>
</dbReference>
<dbReference type="InterPro" id="IPR003759">
    <property type="entry name" value="Cbl-bd_cap"/>
</dbReference>
<dbReference type="RefSeq" id="WP_146571085.1">
    <property type="nucleotide sequence ID" value="NZ_SJPH01000001.1"/>
</dbReference>
<dbReference type="OrthoDB" id="264258at2"/>
<evidence type="ECO:0000259" key="2">
    <source>
        <dbReference type="Pfam" id="PF12728"/>
    </source>
</evidence>
<evidence type="ECO:0000259" key="1">
    <source>
        <dbReference type="Pfam" id="PF02607"/>
    </source>
</evidence>
<dbReference type="Gene3D" id="1.10.1660.10">
    <property type="match status" value="1"/>
</dbReference>
<evidence type="ECO:0000313" key="4">
    <source>
        <dbReference type="Proteomes" id="UP000318995"/>
    </source>
</evidence>
<dbReference type="InterPro" id="IPR036724">
    <property type="entry name" value="Cobalamin-bd_sf"/>
</dbReference>
<reference evidence="3 4" key="1">
    <citation type="submission" date="2019-02" db="EMBL/GenBank/DDBJ databases">
        <title>Deep-cultivation of Planctomycetes and their phenomic and genomic characterization uncovers novel biology.</title>
        <authorList>
            <person name="Wiegand S."/>
            <person name="Jogler M."/>
            <person name="Boedeker C."/>
            <person name="Pinto D."/>
            <person name="Vollmers J."/>
            <person name="Rivas-Marin E."/>
            <person name="Kohn T."/>
            <person name="Peeters S.H."/>
            <person name="Heuer A."/>
            <person name="Rast P."/>
            <person name="Oberbeckmann S."/>
            <person name="Bunk B."/>
            <person name="Jeske O."/>
            <person name="Meyerdierks A."/>
            <person name="Storesund J.E."/>
            <person name="Kallscheuer N."/>
            <person name="Luecker S."/>
            <person name="Lage O.M."/>
            <person name="Pohl T."/>
            <person name="Merkel B.J."/>
            <person name="Hornburger P."/>
            <person name="Mueller R.-W."/>
            <person name="Bruemmer F."/>
            <person name="Labrenz M."/>
            <person name="Spormann A.M."/>
            <person name="Op Den Camp H."/>
            <person name="Overmann J."/>
            <person name="Amann R."/>
            <person name="Jetten M.S.M."/>
            <person name="Mascher T."/>
            <person name="Medema M.H."/>
            <person name="Devos D.P."/>
            <person name="Kaster A.-K."/>
            <person name="Ovreas L."/>
            <person name="Rohde M."/>
            <person name="Galperin M.Y."/>
            <person name="Jogler C."/>
        </authorList>
    </citation>
    <scope>NUCLEOTIDE SEQUENCE [LARGE SCALE GENOMIC DNA]</scope>
    <source>
        <strain evidence="3 4">Pla111</strain>
    </source>
</reference>
<dbReference type="GO" id="GO:0046872">
    <property type="term" value="F:metal ion binding"/>
    <property type="evidence" value="ECO:0007669"/>
    <property type="project" value="InterPro"/>
</dbReference>
<comment type="caution">
    <text evidence="3">The sequence shown here is derived from an EMBL/GenBank/DDBJ whole genome shotgun (WGS) entry which is preliminary data.</text>
</comment>
<name>A0A5C5WFC0_9BACT</name>
<feature type="domain" description="Helix-turn-helix" evidence="2">
    <location>
        <begin position="4"/>
        <end position="54"/>
    </location>
</feature>
<dbReference type="CDD" id="cd04762">
    <property type="entry name" value="HTH_MerR-trunc"/>
    <property type="match status" value="1"/>
</dbReference>
<dbReference type="SUPFAM" id="SSF52242">
    <property type="entry name" value="Cobalamin (vitamin B12)-binding domain"/>
    <property type="match status" value="1"/>
</dbReference>
<dbReference type="Gene3D" id="3.40.50.280">
    <property type="entry name" value="Cobalamin-binding domain"/>
    <property type="match status" value="1"/>
</dbReference>
<dbReference type="Pfam" id="PF12728">
    <property type="entry name" value="HTH_17"/>
    <property type="match status" value="1"/>
</dbReference>
<proteinExistence type="predicted"/>
<dbReference type="Pfam" id="PF02607">
    <property type="entry name" value="B12-binding_2"/>
    <property type="match status" value="1"/>
</dbReference>
<sequence length="285" mass="31560">MKELLSPKQVATSIGVSESSLKRWCDQGVISTERTPGGHRRIRLGEVLRFLREQQHPLTQPEVLGLPVGTGTGPRSIEKAREPLLSFLSEGKPEQARRVLIDLFLAGNTLVRICEELITPVLYEVGDNWQCGRLEIYQEHRACEILNRVLYDLRAILPPPEPGSLRAMGGTPVGDNYRLATLMVELVLVDAGWNATSLGSSLPFETLISAANKHQPELFWLSYSNVDDAAQQTTELAEFLAATPASMQVVIGGQQLPRELPASPRLHPCQSLRELRQVISQLRSS</sequence>
<organism evidence="3 4">
    <name type="scientific">Botrimarina hoheduenensis</name>
    <dbReference type="NCBI Taxonomy" id="2528000"/>
    <lineage>
        <taxon>Bacteria</taxon>
        <taxon>Pseudomonadati</taxon>
        <taxon>Planctomycetota</taxon>
        <taxon>Planctomycetia</taxon>
        <taxon>Pirellulales</taxon>
        <taxon>Lacipirellulaceae</taxon>
        <taxon>Botrimarina</taxon>
    </lineage>
</organism>
<feature type="domain" description="B12-binding N-terminal" evidence="1">
    <location>
        <begin position="82"/>
        <end position="150"/>
    </location>
</feature>
<accession>A0A5C5WFC0</accession>
<dbReference type="InterPro" id="IPR041657">
    <property type="entry name" value="HTH_17"/>
</dbReference>
<dbReference type="InterPro" id="IPR036594">
    <property type="entry name" value="Meth_synthase_dom"/>
</dbReference>
<dbReference type="Proteomes" id="UP000318995">
    <property type="component" value="Unassembled WGS sequence"/>
</dbReference>
<dbReference type="InterPro" id="IPR009061">
    <property type="entry name" value="DNA-bd_dom_put_sf"/>
</dbReference>
<dbReference type="EMBL" id="SJPH01000001">
    <property type="protein sequence ID" value="TWT48775.1"/>
    <property type="molecule type" value="Genomic_DNA"/>
</dbReference>